<gene>
    <name evidence="2" type="ORF">F7732_15535</name>
</gene>
<organism evidence="2 3">
    <name type="scientific">Bacillus mesophilum</name>
    <dbReference type="NCBI Taxonomy" id="1071718"/>
    <lineage>
        <taxon>Bacteria</taxon>
        <taxon>Bacillati</taxon>
        <taxon>Bacillota</taxon>
        <taxon>Bacilli</taxon>
        <taxon>Bacillales</taxon>
        <taxon>Bacillaceae</taxon>
        <taxon>Bacillus</taxon>
    </lineage>
</organism>
<proteinExistence type="predicted"/>
<keyword evidence="1" id="KW-0472">Membrane</keyword>
<dbReference type="OrthoDB" id="8230517at2"/>
<evidence type="ECO:0000313" key="2">
    <source>
        <dbReference type="EMBL" id="KAB2331265.1"/>
    </source>
</evidence>
<name>A0A7V7RJQ7_9BACI</name>
<protein>
    <submittedName>
        <fullName evidence="2">DUF2812 domain-containing protein</fullName>
    </submittedName>
</protein>
<evidence type="ECO:0000313" key="3">
    <source>
        <dbReference type="Proteomes" id="UP000441354"/>
    </source>
</evidence>
<feature type="transmembrane region" description="Helical" evidence="1">
    <location>
        <begin position="206"/>
        <end position="227"/>
    </location>
</feature>
<feature type="transmembrane region" description="Helical" evidence="1">
    <location>
        <begin position="158"/>
        <end position="176"/>
    </location>
</feature>
<reference evidence="2 3" key="1">
    <citation type="journal article" date="2014" name="Arch. Microbiol.">
        <title>Bacillus mesophilum sp. nov., strain IITR-54T, a novel 4-chlorobiphenyl dechlorinating bacterium.</title>
        <authorList>
            <person name="Manickam N."/>
            <person name="Singh N.K."/>
            <person name="Bajaj A."/>
            <person name="Kumar R.M."/>
            <person name="Kaur G."/>
            <person name="Kaur N."/>
            <person name="Bala M."/>
            <person name="Kumar A."/>
            <person name="Mayilraj S."/>
        </authorList>
    </citation>
    <scope>NUCLEOTIDE SEQUENCE [LARGE SCALE GENOMIC DNA]</scope>
    <source>
        <strain evidence="2 3">IITR-54</strain>
    </source>
</reference>
<sequence>MAKTIYKLRPSDNWRIGEHESWFADMAAQGLFLKKMGIPFAKFVKGEPKKMRYRIEVNSGDGITPEQKQMYAESGWEYVTSYNLFHVFSSPEELQASELHTDPAEQAFTLEALDNKFTFNTIIMITSMLVLIGLQAAIWIPEETPTLAFVEATTINQLILTIVLLYSTYVTLQAAISIRKLRRNLIEGKPIDHHAPWKKRFRNQHIIGLLYTIIAALAASVPFIQLVKTDTQTLPETSPDLPIVRLADIENSPDYIPEEPTYFSDGVDWGNRYSFNWSPIAPLQYETSEHGLIPGEIQKYGEEYSSSLDTEVYQLQFPSLAEDLISDLIKKNHFRANKNDFIRTEHPELDILITYEEFKTKIVFAHKDNAVMYAAYYGNANTAVLIENTVEKIKLISE</sequence>
<accession>A0A7V7RJQ7</accession>
<dbReference type="EMBL" id="WBOT01000005">
    <property type="protein sequence ID" value="KAB2331265.1"/>
    <property type="molecule type" value="Genomic_DNA"/>
</dbReference>
<comment type="caution">
    <text evidence="2">The sequence shown here is derived from an EMBL/GenBank/DDBJ whole genome shotgun (WGS) entry which is preliminary data.</text>
</comment>
<dbReference type="InterPro" id="IPR021359">
    <property type="entry name" value="DUF2812"/>
</dbReference>
<keyword evidence="1" id="KW-1133">Transmembrane helix</keyword>
<dbReference type="Pfam" id="PF11193">
    <property type="entry name" value="DUF2812"/>
    <property type="match status" value="1"/>
</dbReference>
<keyword evidence="1" id="KW-0812">Transmembrane</keyword>
<dbReference type="AlphaFoldDB" id="A0A7V7RJQ7"/>
<dbReference type="RefSeq" id="WP_151574928.1">
    <property type="nucleotide sequence ID" value="NZ_WBOT01000005.1"/>
</dbReference>
<feature type="transmembrane region" description="Helical" evidence="1">
    <location>
        <begin position="117"/>
        <end position="138"/>
    </location>
</feature>
<evidence type="ECO:0000256" key="1">
    <source>
        <dbReference type="SAM" id="Phobius"/>
    </source>
</evidence>
<keyword evidence="3" id="KW-1185">Reference proteome</keyword>
<dbReference type="Proteomes" id="UP000441354">
    <property type="component" value="Unassembled WGS sequence"/>
</dbReference>